<organism evidence="8 9">
    <name type="scientific">Panicum virgatum</name>
    <name type="common">Blackwell switchgrass</name>
    <dbReference type="NCBI Taxonomy" id="38727"/>
    <lineage>
        <taxon>Eukaryota</taxon>
        <taxon>Viridiplantae</taxon>
        <taxon>Streptophyta</taxon>
        <taxon>Embryophyta</taxon>
        <taxon>Tracheophyta</taxon>
        <taxon>Spermatophyta</taxon>
        <taxon>Magnoliopsida</taxon>
        <taxon>Liliopsida</taxon>
        <taxon>Poales</taxon>
        <taxon>Poaceae</taxon>
        <taxon>PACMAD clade</taxon>
        <taxon>Panicoideae</taxon>
        <taxon>Panicodae</taxon>
        <taxon>Paniceae</taxon>
        <taxon>Panicinae</taxon>
        <taxon>Panicum</taxon>
        <taxon>Panicum sect. Hiantes</taxon>
    </lineage>
</organism>
<name>A0A8T0TSD4_PANVG</name>
<evidence type="ECO:0000259" key="7">
    <source>
        <dbReference type="PROSITE" id="PS50059"/>
    </source>
</evidence>
<dbReference type="PANTHER" id="PTHR10516:SF443">
    <property type="entry name" value="FK506-BINDING PROTEIN 59-RELATED"/>
    <property type="match status" value="1"/>
</dbReference>
<dbReference type="InterPro" id="IPR050689">
    <property type="entry name" value="FKBP-type_PPIase"/>
</dbReference>
<evidence type="ECO:0000313" key="9">
    <source>
        <dbReference type="Proteomes" id="UP000823388"/>
    </source>
</evidence>
<dbReference type="InterPro" id="IPR046357">
    <property type="entry name" value="PPIase_dom_sf"/>
</dbReference>
<gene>
    <name evidence="8" type="ORF">PVAP13_4KG326930</name>
</gene>
<dbReference type="EC" id="5.2.1.8" evidence="2 5"/>
<keyword evidence="4 5" id="KW-0413">Isomerase</keyword>
<keyword evidence="6" id="KW-0472">Membrane</keyword>
<dbReference type="PROSITE" id="PS50059">
    <property type="entry name" value="FKBP_PPIASE"/>
    <property type="match status" value="1"/>
</dbReference>
<evidence type="ECO:0000256" key="6">
    <source>
        <dbReference type="SAM" id="Phobius"/>
    </source>
</evidence>
<dbReference type="Pfam" id="PF00254">
    <property type="entry name" value="FKBP_C"/>
    <property type="match status" value="1"/>
</dbReference>
<keyword evidence="3 5" id="KW-0697">Rotamase</keyword>
<dbReference type="AlphaFoldDB" id="A0A8T0TSD4"/>
<dbReference type="SUPFAM" id="SSF54534">
    <property type="entry name" value="FKBP-like"/>
    <property type="match status" value="1"/>
</dbReference>
<feature type="domain" description="PPIase FKBP-type" evidence="7">
    <location>
        <begin position="1"/>
        <end position="61"/>
    </location>
</feature>
<evidence type="ECO:0000256" key="3">
    <source>
        <dbReference type="ARBA" id="ARBA00023110"/>
    </source>
</evidence>
<feature type="transmembrane region" description="Helical" evidence="6">
    <location>
        <begin position="57"/>
        <end position="77"/>
    </location>
</feature>
<dbReference type="InterPro" id="IPR001179">
    <property type="entry name" value="PPIase_FKBP_dom"/>
</dbReference>
<evidence type="ECO:0000256" key="2">
    <source>
        <dbReference type="ARBA" id="ARBA00013194"/>
    </source>
</evidence>
<keyword evidence="6" id="KW-0812">Transmembrane</keyword>
<dbReference type="GO" id="GO:0005737">
    <property type="term" value="C:cytoplasm"/>
    <property type="evidence" value="ECO:0007669"/>
    <property type="project" value="TreeGrafter"/>
</dbReference>
<keyword evidence="9" id="KW-1185">Reference proteome</keyword>
<evidence type="ECO:0000256" key="4">
    <source>
        <dbReference type="ARBA" id="ARBA00023235"/>
    </source>
</evidence>
<comment type="catalytic activity">
    <reaction evidence="1 5">
        <text>[protein]-peptidylproline (omega=180) = [protein]-peptidylproline (omega=0)</text>
        <dbReference type="Rhea" id="RHEA:16237"/>
        <dbReference type="Rhea" id="RHEA-COMP:10747"/>
        <dbReference type="Rhea" id="RHEA-COMP:10748"/>
        <dbReference type="ChEBI" id="CHEBI:83833"/>
        <dbReference type="ChEBI" id="CHEBI:83834"/>
        <dbReference type="EC" id="5.2.1.8"/>
    </reaction>
</comment>
<evidence type="ECO:0000313" key="8">
    <source>
        <dbReference type="EMBL" id="KAG2612967.1"/>
    </source>
</evidence>
<evidence type="ECO:0000256" key="1">
    <source>
        <dbReference type="ARBA" id="ARBA00000971"/>
    </source>
</evidence>
<accession>A0A8T0TSD4</accession>
<comment type="caution">
    <text evidence="8">The sequence shown here is derived from an EMBL/GenBank/DDBJ whole genome shotgun (WGS) entry which is preliminary data.</text>
</comment>
<sequence length="88" mass="9936">MFKLGQGQTIKGYDQGMKTMKKGENAISTIPPEMSYEESGSPPKIPPNATLQFDLSYIYGPLSNIIAKMVAYLRTYLRMDRTGRTQRI</sequence>
<keyword evidence="6" id="KW-1133">Transmembrane helix</keyword>
<dbReference type="Proteomes" id="UP000823388">
    <property type="component" value="Chromosome 4K"/>
</dbReference>
<protein>
    <recommendedName>
        <fullName evidence="2 5">peptidylprolyl isomerase</fullName>
        <ecNumber evidence="2 5">5.2.1.8</ecNumber>
    </recommendedName>
</protein>
<reference evidence="8" key="1">
    <citation type="submission" date="2020-05" db="EMBL/GenBank/DDBJ databases">
        <title>WGS assembly of Panicum virgatum.</title>
        <authorList>
            <person name="Lovell J.T."/>
            <person name="Jenkins J."/>
            <person name="Shu S."/>
            <person name="Juenger T.E."/>
            <person name="Schmutz J."/>
        </authorList>
    </citation>
    <scope>NUCLEOTIDE SEQUENCE</scope>
    <source>
        <strain evidence="8">AP13</strain>
    </source>
</reference>
<evidence type="ECO:0000256" key="5">
    <source>
        <dbReference type="PROSITE-ProRule" id="PRU00277"/>
    </source>
</evidence>
<proteinExistence type="predicted"/>
<dbReference type="PANTHER" id="PTHR10516">
    <property type="entry name" value="PEPTIDYL-PROLYL CIS-TRANS ISOMERASE"/>
    <property type="match status" value="1"/>
</dbReference>
<dbReference type="Gene3D" id="3.10.50.40">
    <property type="match status" value="1"/>
</dbReference>
<dbReference type="GO" id="GO:0003755">
    <property type="term" value="F:peptidyl-prolyl cis-trans isomerase activity"/>
    <property type="evidence" value="ECO:0007669"/>
    <property type="project" value="UniProtKB-KW"/>
</dbReference>
<dbReference type="EMBL" id="CM029043">
    <property type="protein sequence ID" value="KAG2612967.1"/>
    <property type="molecule type" value="Genomic_DNA"/>
</dbReference>